<evidence type="ECO:0000256" key="6">
    <source>
        <dbReference type="ARBA" id="ARBA00023136"/>
    </source>
</evidence>
<feature type="transmembrane region" description="Helical" evidence="7">
    <location>
        <begin position="69"/>
        <end position="89"/>
    </location>
</feature>
<comment type="subcellular location">
    <subcellularLocation>
        <location evidence="1">Cell membrane</location>
        <topology evidence="1">Multi-pass membrane protein</topology>
    </subcellularLocation>
</comment>
<keyword evidence="6 7" id="KW-0472">Membrane</keyword>
<organism evidence="8 11">
    <name type="scientific">Leptospira adleri</name>
    <dbReference type="NCBI Taxonomy" id="2023186"/>
    <lineage>
        <taxon>Bacteria</taxon>
        <taxon>Pseudomonadati</taxon>
        <taxon>Spirochaetota</taxon>
        <taxon>Spirochaetia</taxon>
        <taxon>Leptospirales</taxon>
        <taxon>Leptospiraceae</taxon>
        <taxon>Leptospira</taxon>
    </lineage>
</organism>
<dbReference type="AlphaFoldDB" id="A0A2M9YRF9"/>
<dbReference type="PANTHER" id="PTHR30106">
    <property type="entry name" value="INNER MEMBRANE PROTEIN YEIH-RELATED"/>
    <property type="match status" value="1"/>
</dbReference>
<accession>A0A2M9YRF9</accession>
<keyword evidence="10" id="KW-1185">Reference proteome</keyword>
<reference evidence="10 11" key="1">
    <citation type="submission" date="2017-07" db="EMBL/GenBank/DDBJ databases">
        <title>Leptospira spp. isolated from tropical soils.</title>
        <authorList>
            <person name="Thibeaux R."/>
            <person name="Iraola G."/>
            <person name="Ferres I."/>
            <person name="Bierque E."/>
            <person name="Girault D."/>
            <person name="Soupe-Gilbert M.-E."/>
            <person name="Picardeau M."/>
            <person name="Goarant C."/>
        </authorList>
    </citation>
    <scope>NUCLEOTIDE SEQUENCE [LARGE SCALE GENOMIC DNA]</scope>
    <source>
        <strain evidence="8 11">FH2-B-C1</strain>
        <strain evidence="9 10">FH2-B-D1</strain>
    </source>
</reference>
<evidence type="ECO:0000313" key="9">
    <source>
        <dbReference type="EMBL" id="PJZ62731.1"/>
    </source>
</evidence>
<feature type="transmembrane region" description="Helical" evidence="7">
    <location>
        <begin position="41"/>
        <end position="57"/>
    </location>
</feature>
<feature type="transmembrane region" description="Helical" evidence="7">
    <location>
        <begin position="184"/>
        <end position="204"/>
    </location>
</feature>
<dbReference type="InterPro" id="IPR018383">
    <property type="entry name" value="UPF0324_pro"/>
</dbReference>
<feature type="transmembrane region" description="Helical" evidence="7">
    <location>
        <begin position="312"/>
        <end position="330"/>
    </location>
</feature>
<proteinExistence type="inferred from homology"/>
<evidence type="ECO:0000256" key="4">
    <source>
        <dbReference type="ARBA" id="ARBA00022692"/>
    </source>
</evidence>
<evidence type="ECO:0000313" key="11">
    <source>
        <dbReference type="Proteomes" id="UP000232188"/>
    </source>
</evidence>
<feature type="transmembrane region" description="Helical" evidence="7">
    <location>
        <begin position="120"/>
        <end position="141"/>
    </location>
</feature>
<evidence type="ECO:0000313" key="10">
    <source>
        <dbReference type="Proteomes" id="UP000232149"/>
    </source>
</evidence>
<comment type="caution">
    <text evidence="8">The sequence shown here is derived from an EMBL/GenBank/DDBJ whole genome shotgun (WGS) entry which is preliminary data.</text>
</comment>
<comment type="similarity">
    <text evidence="2">Belongs to the UPF0324 family.</text>
</comment>
<dbReference type="InterPro" id="IPR004630">
    <property type="entry name" value="UPF0324_YeiH-like"/>
</dbReference>
<name>A0A2M9YRF9_9LEPT</name>
<feature type="transmembrane region" description="Helical" evidence="7">
    <location>
        <begin position="153"/>
        <end position="172"/>
    </location>
</feature>
<dbReference type="Proteomes" id="UP000232149">
    <property type="component" value="Unassembled WGS sequence"/>
</dbReference>
<feature type="transmembrane region" description="Helical" evidence="7">
    <location>
        <begin position="288"/>
        <end position="305"/>
    </location>
</feature>
<dbReference type="EMBL" id="NPDV01000004">
    <property type="protein sequence ID" value="PJZ54090.1"/>
    <property type="molecule type" value="Genomic_DNA"/>
</dbReference>
<dbReference type="PANTHER" id="PTHR30106:SF2">
    <property type="entry name" value="UPF0324 INNER MEMBRANE PROTEIN YEIH"/>
    <property type="match status" value="1"/>
</dbReference>
<feature type="transmembrane region" description="Helical" evidence="7">
    <location>
        <begin position="249"/>
        <end position="268"/>
    </location>
</feature>
<evidence type="ECO:0000256" key="3">
    <source>
        <dbReference type="ARBA" id="ARBA00022475"/>
    </source>
</evidence>
<feature type="transmembrane region" description="Helical" evidence="7">
    <location>
        <begin position="345"/>
        <end position="366"/>
    </location>
</feature>
<dbReference type="Proteomes" id="UP000232188">
    <property type="component" value="Unassembled WGS sequence"/>
</dbReference>
<evidence type="ECO:0000256" key="1">
    <source>
        <dbReference type="ARBA" id="ARBA00004651"/>
    </source>
</evidence>
<gene>
    <name evidence="9" type="ORF">CH376_07060</name>
    <name evidence="8" type="ORF">CH380_06145</name>
</gene>
<evidence type="ECO:0000256" key="5">
    <source>
        <dbReference type="ARBA" id="ARBA00022989"/>
    </source>
</evidence>
<protein>
    <submittedName>
        <fullName evidence="8">Uncharacterized protein</fullName>
    </submittedName>
</protein>
<dbReference type="Pfam" id="PF03601">
    <property type="entry name" value="Cons_hypoth698"/>
    <property type="match status" value="1"/>
</dbReference>
<evidence type="ECO:0000256" key="2">
    <source>
        <dbReference type="ARBA" id="ARBA00007977"/>
    </source>
</evidence>
<keyword evidence="5 7" id="KW-1133">Transmembrane helix</keyword>
<sequence length="371" mass="40695">MNLFKFQEKIISVIFLSGVLADASDNMDNLMILFKKMRRNLPGWALTGGIAFFSMSTENHLSMTGFSPLTLSIVIGILIGNTLSLPASLQWGIQYSMREVLRFSIVLLGFRMTFQDIEKIGLSALAADLFVVLSTFFFVVLIAKKFFHLDDTITYLIAAGSSICGASAVLATSPIVKSENHQNAVAIASVTLFGTISMFVYPILYKNGLLIGLNNSNIGIFLGATIHEVGQVISAGFSISEGTGKAATFVKLTRVMFLAPMLISLGWFLNRNRVEHGDENPLRVEKPWFVFAFILVIGFNSTGFVPSSIAVFLSKVGLFLMLVAIAGMGLETNLQKVKKVGAKAMYLSVVIFFFLLCSGWWSSYFASQLFR</sequence>
<evidence type="ECO:0000313" key="8">
    <source>
        <dbReference type="EMBL" id="PJZ54090.1"/>
    </source>
</evidence>
<keyword evidence="4 7" id="KW-0812">Transmembrane</keyword>
<dbReference type="EMBL" id="NPDU01000013">
    <property type="protein sequence ID" value="PJZ62731.1"/>
    <property type="molecule type" value="Genomic_DNA"/>
</dbReference>
<keyword evidence="3" id="KW-1003">Cell membrane</keyword>
<evidence type="ECO:0000256" key="7">
    <source>
        <dbReference type="SAM" id="Phobius"/>
    </source>
</evidence>
<dbReference type="NCBIfam" id="TIGR00698">
    <property type="entry name" value="YeiH family putative sulfate export transporter"/>
    <property type="match status" value="1"/>
</dbReference>
<dbReference type="GO" id="GO:0005886">
    <property type="term" value="C:plasma membrane"/>
    <property type="evidence" value="ECO:0007669"/>
    <property type="project" value="UniProtKB-SubCell"/>
</dbReference>